<keyword evidence="4 6" id="KW-0804">Transcription</keyword>
<keyword evidence="3 6" id="KW-0805">Transcription regulation</keyword>
<dbReference type="PANTHER" id="PTHR33057:SF224">
    <property type="entry name" value="TRANSCRIPTION REPRESSOR"/>
    <property type="match status" value="1"/>
</dbReference>
<evidence type="ECO:0000256" key="1">
    <source>
        <dbReference type="ARBA" id="ARBA00004123"/>
    </source>
</evidence>
<keyword evidence="9" id="KW-1185">Reference proteome</keyword>
<dbReference type="GO" id="GO:0005634">
    <property type="term" value="C:nucleus"/>
    <property type="evidence" value="ECO:0007669"/>
    <property type="project" value="UniProtKB-SubCell"/>
</dbReference>
<keyword evidence="2 6" id="KW-0678">Repressor</keyword>
<keyword evidence="5 6" id="KW-0539">Nucleus</keyword>
<dbReference type="InterPro" id="IPR038933">
    <property type="entry name" value="Ovate"/>
</dbReference>
<dbReference type="NCBIfam" id="TIGR01568">
    <property type="entry name" value="A_thal_3678"/>
    <property type="match status" value="1"/>
</dbReference>
<evidence type="ECO:0000313" key="8">
    <source>
        <dbReference type="EMBL" id="GMI63380.1"/>
    </source>
</evidence>
<evidence type="ECO:0000256" key="2">
    <source>
        <dbReference type="ARBA" id="ARBA00022491"/>
    </source>
</evidence>
<dbReference type="OrthoDB" id="1928390at2759"/>
<accession>A0A9W7LH89</accession>
<feature type="domain" description="OVATE" evidence="7">
    <location>
        <begin position="18"/>
        <end position="77"/>
    </location>
</feature>
<dbReference type="Pfam" id="PF04844">
    <property type="entry name" value="Ovate"/>
    <property type="match status" value="1"/>
</dbReference>
<proteinExistence type="predicted"/>
<dbReference type="AlphaFoldDB" id="A0A9W7LH89"/>
<evidence type="ECO:0000256" key="4">
    <source>
        <dbReference type="ARBA" id="ARBA00023163"/>
    </source>
</evidence>
<organism evidence="8 9">
    <name type="scientific">Hibiscus trionum</name>
    <name type="common">Flower of an hour</name>
    <dbReference type="NCBI Taxonomy" id="183268"/>
    <lineage>
        <taxon>Eukaryota</taxon>
        <taxon>Viridiplantae</taxon>
        <taxon>Streptophyta</taxon>
        <taxon>Embryophyta</taxon>
        <taxon>Tracheophyta</taxon>
        <taxon>Spermatophyta</taxon>
        <taxon>Magnoliopsida</taxon>
        <taxon>eudicotyledons</taxon>
        <taxon>Gunneridae</taxon>
        <taxon>Pentapetalae</taxon>
        <taxon>rosids</taxon>
        <taxon>malvids</taxon>
        <taxon>Malvales</taxon>
        <taxon>Malvaceae</taxon>
        <taxon>Malvoideae</taxon>
        <taxon>Hibiscus</taxon>
    </lineage>
</organism>
<evidence type="ECO:0000256" key="3">
    <source>
        <dbReference type="ARBA" id="ARBA00023015"/>
    </source>
</evidence>
<protein>
    <recommendedName>
        <fullName evidence="6">Transcription repressor</fullName>
    </recommendedName>
    <alternativeName>
        <fullName evidence="6">Ovate family protein</fullName>
    </alternativeName>
</protein>
<evidence type="ECO:0000256" key="6">
    <source>
        <dbReference type="RuleBase" id="RU367028"/>
    </source>
</evidence>
<evidence type="ECO:0000256" key="5">
    <source>
        <dbReference type="ARBA" id="ARBA00023242"/>
    </source>
</evidence>
<dbReference type="Proteomes" id="UP001165190">
    <property type="component" value="Unassembled WGS sequence"/>
</dbReference>
<name>A0A9W7LH89_HIBTR</name>
<dbReference type="InterPro" id="IPR006458">
    <property type="entry name" value="Ovate_C"/>
</dbReference>
<reference evidence="8" key="1">
    <citation type="submission" date="2023-05" db="EMBL/GenBank/DDBJ databases">
        <title>Genome and transcriptome analyses reveal genes involved in the formation of fine ridges on petal epidermal cells in Hibiscus trionum.</title>
        <authorList>
            <person name="Koshimizu S."/>
            <person name="Masuda S."/>
            <person name="Ishii T."/>
            <person name="Shirasu K."/>
            <person name="Hoshino A."/>
            <person name="Arita M."/>
        </authorList>
    </citation>
    <scope>NUCLEOTIDE SEQUENCE</scope>
    <source>
        <strain evidence="8">Hamamatsu line</strain>
    </source>
</reference>
<dbReference type="EMBL" id="BSYR01000001">
    <property type="protein sequence ID" value="GMI63380.1"/>
    <property type="molecule type" value="Genomic_DNA"/>
</dbReference>
<sequence length="81" mass="9451">MMVAPRTAEEKGAESVAVVKKSEDPYEDCKRSMLEMIMEKHMFEARDLEQLLQSFLSLNSKQHHRTIVDAFTEIWEALFCD</sequence>
<comment type="caution">
    <text evidence="8">The sequence shown here is derived from an EMBL/GenBank/DDBJ whole genome shotgun (WGS) entry which is preliminary data.</text>
</comment>
<dbReference type="PANTHER" id="PTHR33057">
    <property type="entry name" value="TRANSCRIPTION REPRESSOR OFP7-RELATED"/>
    <property type="match status" value="1"/>
</dbReference>
<gene>
    <name evidence="8" type="ORF">HRI_000007300</name>
</gene>
<comment type="function">
    <text evidence="6">Transcriptional repressor that regulates multiple aspects of plant growth and development.</text>
</comment>
<evidence type="ECO:0000259" key="7">
    <source>
        <dbReference type="PROSITE" id="PS51754"/>
    </source>
</evidence>
<comment type="subcellular location">
    <subcellularLocation>
        <location evidence="1 6">Nucleus</location>
    </subcellularLocation>
</comment>
<evidence type="ECO:0000313" key="9">
    <source>
        <dbReference type="Proteomes" id="UP001165190"/>
    </source>
</evidence>
<dbReference type="GO" id="GO:0045892">
    <property type="term" value="P:negative regulation of DNA-templated transcription"/>
    <property type="evidence" value="ECO:0007669"/>
    <property type="project" value="UniProtKB-UniRule"/>
</dbReference>
<dbReference type="PROSITE" id="PS51754">
    <property type="entry name" value="OVATE"/>
    <property type="match status" value="1"/>
</dbReference>